<evidence type="ECO:0000313" key="2">
    <source>
        <dbReference type="Proteomes" id="UP000788419"/>
    </source>
</evidence>
<dbReference type="InterPro" id="IPR038056">
    <property type="entry name" value="YjbR-like_sf"/>
</dbReference>
<evidence type="ECO:0000313" key="1">
    <source>
        <dbReference type="EMBL" id="KAF1692440.1"/>
    </source>
</evidence>
<accession>A0ABQ6Z3Z1</accession>
<dbReference type="InterPro" id="IPR007351">
    <property type="entry name" value="YjbR"/>
</dbReference>
<sequence length="133" mass="15150">MDTTQLKTFCAAFAGAQVREAGPPANILVYSIGGKTFAYFKTSEPERWRFSFKASPERFLELTDIPGIRPARWRGRHRWVTVVDVRTLPDAWLGELVEWSYRYALGSLSRVRQAALTGQPPTKRVSVPPRARR</sequence>
<dbReference type="InterPro" id="IPR058532">
    <property type="entry name" value="YjbR/MT2646/Rv2570-like"/>
</dbReference>
<dbReference type="RefSeq" id="WP_162411316.1">
    <property type="nucleotide sequence ID" value="NZ_CP093331.1"/>
</dbReference>
<name>A0ABQ6Z3Z1_9GAMM</name>
<protein>
    <recommendedName>
        <fullName evidence="3">MmcQ/YjbR family DNA-binding protein</fullName>
    </recommendedName>
</protein>
<dbReference type="SUPFAM" id="SSF142906">
    <property type="entry name" value="YjbR-like"/>
    <property type="match status" value="1"/>
</dbReference>
<proteinExistence type="predicted"/>
<dbReference type="EMBL" id="PDWN01000016">
    <property type="protein sequence ID" value="KAF1692440.1"/>
    <property type="molecule type" value="Genomic_DNA"/>
</dbReference>
<dbReference type="Gene3D" id="3.90.1150.30">
    <property type="match status" value="1"/>
</dbReference>
<reference evidence="1 2" key="1">
    <citation type="submission" date="2017-10" db="EMBL/GenBank/DDBJ databases">
        <title>Whole genome sequencing of members of genus Pseudoxanthomonas.</title>
        <authorList>
            <person name="Kumar S."/>
            <person name="Bansal K."/>
            <person name="Kaur A."/>
            <person name="Patil P."/>
            <person name="Sharma S."/>
            <person name="Patil P.B."/>
        </authorList>
    </citation>
    <scope>NUCLEOTIDE SEQUENCE [LARGE SCALE GENOMIC DNA]</scope>
    <source>
        <strain evidence="1 2">DSM 17801</strain>
    </source>
</reference>
<evidence type="ECO:0008006" key="3">
    <source>
        <dbReference type="Google" id="ProtNLM"/>
    </source>
</evidence>
<comment type="caution">
    <text evidence="1">The sequence shown here is derived from an EMBL/GenBank/DDBJ whole genome shotgun (WGS) entry which is preliminary data.</text>
</comment>
<dbReference type="PANTHER" id="PTHR35145">
    <property type="entry name" value="CYTOPLASMIC PROTEIN-RELATED"/>
    <property type="match status" value="1"/>
</dbReference>
<keyword evidence="2" id="KW-1185">Reference proteome</keyword>
<gene>
    <name evidence="1" type="ORF">CSC65_14530</name>
</gene>
<organism evidence="1 2">
    <name type="scientific">Pseudoxanthomonas daejeonensis</name>
    <dbReference type="NCBI Taxonomy" id="266062"/>
    <lineage>
        <taxon>Bacteria</taxon>
        <taxon>Pseudomonadati</taxon>
        <taxon>Pseudomonadota</taxon>
        <taxon>Gammaproteobacteria</taxon>
        <taxon>Lysobacterales</taxon>
        <taxon>Lysobacteraceae</taxon>
        <taxon>Pseudoxanthomonas</taxon>
    </lineage>
</organism>
<dbReference type="PANTHER" id="PTHR35145:SF1">
    <property type="entry name" value="CYTOPLASMIC PROTEIN"/>
    <property type="match status" value="1"/>
</dbReference>
<dbReference type="Pfam" id="PF04237">
    <property type="entry name" value="YjbR"/>
    <property type="match status" value="1"/>
</dbReference>
<dbReference type="Proteomes" id="UP000788419">
    <property type="component" value="Unassembled WGS sequence"/>
</dbReference>